<protein>
    <recommendedName>
        <fullName evidence="7">Flagellar assembly protein FliH/Type III secretion system HrpE domain-containing protein</fullName>
    </recommendedName>
</protein>
<keyword evidence="6" id="KW-1006">Bacterial flagellum protein export</keyword>
<comment type="caution">
    <text evidence="8">The sequence shown here is derived from an EMBL/GenBank/DDBJ whole genome shotgun (WGS) entry which is preliminary data.</text>
</comment>
<comment type="function">
    <text evidence="1">Needed for flagellar regrowth and assembly.</text>
</comment>
<evidence type="ECO:0000256" key="5">
    <source>
        <dbReference type="ARBA" id="ARBA00022927"/>
    </source>
</evidence>
<evidence type="ECO:0000256" key="6">
    <source>
        <dbReference type="ARBA" id="ARBA00023225"/>
    </source>
</evidence>
<comment type="similarity">
    <text evidence="2">Belongs to the FliH family.</text>
</comment>
<dbReference type="AlphaFoldDB" id="A0A1Q8CYB9"/>
<organism evidence="8 9">
    <name type="scientific">Actinophytocola xanthii</name>
    <dbReference type="NCBI Taxonomy" id="1912961"/>
    <lineage>
        <taxon>Bacteria</taxon>
        <taxon>Bacillati</taxon>
        <taxon>Actinomycetota</taxon>
        <taxon>Actinomycetes</taxon>
        <taxon>Pseudonocardiales</taxon>
        <taxon>Pseudonocardiaceae</taxon>
    </lineage>
</organism>
<dbReference type="GO" id="GO:0015031">
    <property type="term" value="P:protein transport"/>
    <property type="evidence" value="ECO:0007669"/>
    <property type="project" value="UniProtKB-KW"/>
</dbReference>
<dbReference type="InterPro" id="IPR018035">
    <property type="entry name" value="Flagellar_FliH/T3SS_HrpE"/>
</dbReference>
<dbReference type="Pfam" id="PF02108">
    <property type="entry name" value="FliH"/>
    <property type="match status" value="1"/>
</dbReference>
<dbReference type="GO" id="GO:0005829">
    <property type="term" value="C:cytosol"/>
    <property type="evidence" value="ECO:0007669"/>
    <property type="project" value="TreeGrafter"/>
</dbReference>
<dbReference type="RefSeq" id="WP_075123392.1">
    <property type="nucleotide sequence ID" value="NZ_MSIE01000001.1"/>
</dbReference>
<evidence type="ECO:0000313" key="9">
    <source>
        <dbReference type="Proteomes" id="UP000185596"/>
    </source>
</evidence>
<evidence type="ECO:0000256" key="3">
    <source>
        <dbReference type="ARBA" id="ARBA00022448"/>
    </source>
</evidence>
<evidence type="ECO:0000256" key="2">
    <source>
        <dbReference type="ARBA" id="ARBA00006602"/>
    </source>
</evidence>
<proteinExistence type="inferred from homology"/>
<reference evidence="8 9" key="1">
    <citation type="submission" date="2016-12" db="EMBL/GenBank/DDBJ databases">
        <title>The draft genome sequence of Actinophytocola sp. 11-183.</title>
        <authorList>
            <person name="Wang W."/>
            <person name="Yuan L."/>
        </authorList>
    </citation>
    <scope>NUCLEOTIDE SEQUENCE [LARGE SCALE GENOMIC DNA]</scope>
    <source>
        <strain evidence="8 9">11-183</strain>
    </source>
</reference>
<name>A0A1Q8CYB9_9PSEU</name>
<dbReference type="GO" id="GO:0044781">
    <property type="term" value="P:bacterial-type flagellum organization"/>
    <property type="evidence" value="ECO:0007669"/>
    <property type="project" value="UniProtKB-KW"/>
</dbReference>
<evidence type="ECO:0000259" key="7">
    <source>
        <dbReference type="Pfam" id="PF02108"/>
    </source>
</evidence>
<dbReference type="OrthoDB" id="3691162at2"/>
<dbReference type="Proteomes" id="UP000185596">
    <property type="component" value="Unassembled WGS sequence"/>
</dbReference>
<evidence type="ECO:0000313" key="8">
    <source>
        <dbReference type="EMBL" id="OLF19358.1"/>
    </source>
</evidence>
<keyword evidence="4" id="KW-1005">Bacterial flagellum biogenesis</keyword>
<sequence>MSSSAERSPVGTVLRHGEHDVAVPFRLGEPAGPQVAAAVTPRAKRDVAHAEGYATGWAQGIREARAATADARRRAGDELDRMLRERDSRASLALAALAAAADQVRTTTVQRAEDVLDATVTAAVELGEAMAGATVAADLVGAARAGVDRTLAELPATAPVTVRLNPTDHAELLSAGLAELAHGRTVTLMADPTVERGGALAETEVTTVDGTLAAAVRRVRAELAQ</sequence>
<keyword evidence="5" id="KW-0653">Protein transport</keyword>
<gene>
    <name evidence="8" type="ORF">BU204_00025</name>
</gene>
<accession>A0A1Q8CYB9</accession>
<keyword evidence="3" id="KW-0813">Transport</keyword>
<dbReference type="InterPro" id="IPR051472">
    <property type="entry name" value="T3SS_Stator/FliH"/>
</dbReference>
<evidence type="ECO:0000256" key="4">
    <source>
        <dbReference type="ARBA" id="ARBA00022795"/>
    </source>
</evidence>
<dbReference type="EMBL" id="MSIE01000001">
    <property type="protein sequence ID" value="OLF19358.1"/>
    <property type="molecule type" value="Genomic_DNA"/>
</dbReference>
<dbReference type="PANTHER" id="PTHR34982">
    <property type="entry name" value="YOP PROTEINS TRANSLOCATION PROTEIN L"/>
    <property type="match status" value="1"/>
</dbReference>
<feature type="domain" description="Flagellar assembly protein FliH/Type III secretion system HrpE" evidence="7">
    <location>
        <begin position="95"/>
        <end position="215"/>
    </location>
</feature>
<dbReference type="STRING" id="1912961.BU204_00025"/>
<dbReference type="PANTHER" id="PTHR34982:SF1">
    <property type="entry name" value="FLAGELLAR ASSEMBLY PROTEIN FLIH"/>
    <property type="match status" value="1"/>
</dbReference>
<evidence type="ECO:0000256" key="1">
    <source>
        <dbReference type="ARBA" id="ARBA00003041"/>
    </source>
</evidence>
<keyword evidence="9" id="KW-1185">Reference proteome</keyword>